<organism evidence="1">
    <name type="scientific">marine sediment metagenome</name>
    <dbReference type="NCBI Taxonomy" id="412755"/>
    <lineage>
        <taxon>unclassified sequences</taxon>
        <taxon>metagenomes</taxon>
        <taxon>ecological metagenomes</taxon>
    </lineage>
</organism>
<name>A0A0F9IEY5_9ZZZZ</name>
<gene>
    <name evidence="1" type="ORF">LCGC14_1885570</name>
</gene>
<reference evidence="1" key="1">
    <citation type="journal article" date="2015" name="Nature">
        <title>Complex archaea that bridge the gap between prokaryotes and eukaryotes.</title>
        <authorList>
            <person name="Spang A."/>
            <person name="Saw J.H."/>
            <person name="Jorgensen S.L."/>
            <person name="Zaremba-Niedzwiedzka K."/>
            <person name="Martijn J."/>
            <person name="Lind A.E."/>
            <person name="van Eijk R."/>
            <person name="Schleper C."/>
            <person name="Guy L."/>
            <person name="Ettema T.J."/>
        </authorList>
    </citation>
    <scope>NUCLEOTIDE SEQUENCE</scope>
</reference>
<protein>
    <submittedName>
        <fullName evidence="1">Uncharacterized protein</fullName>
    </submittedName>
</protein>
<accession>A0A0F9IEY5</accession>
<sequence length="69" mass="7682">MSLERFASLLQAASEAYDDGRDPFSNEWLVEHNVTSDECIQLSGLIASAIDLFLLNFHRAGIKVESPNK</sequence>
<comment type="caution">
    <text evidence="1">The sequence shown here is derived from an EMBL/GenBank/DDBJ whole genome shotgun (WGS) entry which is preliminary data.</text>
</comment>
<evidence type="ECO:0000313" key="1">
    <source>
        <dbReference type="EMBL" id="KKL92355.1"/>
    </source>
</evidence>
<dbReference type="AlphaFoldDB" id="A0A0F9IEY5"/>
<proteinExistence type="predicted"/>
<dbReference type="EMBL" id="LAZR01019490">
    <property type="protein sequence ID" value="KKL92355.1"/>
    <property type="molecule type" value="Genomic_DNA"/>
</dbReference>